<dbReference type="EMBL" id="MK651787">
    <property type="protein sequence ID" value="QBZ71609.1"/>
    <property type="molecule type" value="Genomic_DNA"/>
</dbReference>
<name>A0A4D6E0W7_9CAUD</name>
<reference evidence="2" key="1">
    <citation type="submission" date="2019-03" db="EMBL/GenBank/DDBJ databases">
        <authorList>
            <person name="Olsen N.S."/>
            <person name="Kot W."/>
            <person name="Hansen L.H."/>
        </authorList>
    </citation>
    <scope>NUCLEOTIDE SEQUENCE [LARGE SCALE GENOMIC DNA]</scope>
</reference>
<keyword evidence="2" id="KW-1185">Reference proteome</keyword>
<organism evidence="1 2">
    <name type="scientific">Escherichia phage Sortsne</name>
    <dbReference type="NCBI Taxonomy" id="2562456"/>
    <lineage>
        <taxon>Viruses</taxon>
        <taxon>Duplodnaviria</taxon>
        <taxon>Heunggongvirae</taxon>
        <taxon>Uroviricota</taxon>
        <taxon>Caudoviricetes</taxon>
        <taxon>Sortsnevirus</taxon>
        <taxon>Sortsnevirus sortsne</taxon>
    </lineage>
</organism>
<proteinExistence type="predicted"/>
<protein>
    <submittedName>
        <fullName evidence="1">Uncharacterized protein</fullName>
    </submittedName>
</protein>
<dbReference type="RefSeq" id="YP_009821697.1">
    <property type="nucleotide sequence ID" value="NC_048178.1"/>
</dbReference>
<evidence type="ECO:0000313" key="1">
    <source>
        <dbReference type="EMBL" id="QBZ71609.1"/>
    </source>
</evidence>
<dbReference type="GeneID" id="55013182"/>
<evidence type="ECO:0000313" key="2">
    <source>
        <dbReference type="Proteomes" id="UP000297046"/>
    </source>
</evidence>
<accession>A0A4D6E0W7</accession>
<sequence length="147" mass="15958">MKEITTTKSARVFEHGPRGGLLTLALAHHPETDEPEIAVMLSHDDGNVFLSRGVGTVVMARVMQRFNNTMPTVEQVLEFNNEDGAQAIHEKILADYALADVVAIWDAVMTHLKAGKQSPGLHIPHPAAEEDIQPTLDLLGAQPQGHA</sequence>
<dbReference type="Proteomes" id="UP000297046">
    <property type="component" value="Segment"/>
</dbReference>
<dbReference type="KEGG" id="vg:55013182"/>